<proteinExistence type="predicted"/>
<gene>
    <name evidence="2" type="ORF">THAOC_07916</name>
</gene>
<evidence type="ECO:0000313" key="2">
    <source>
        <dbReference type="EMBL" id="EJK70704.1"/>
    </source>
</evidence>
<feature type="region of interest" description="Disordered" evidence="1">
    <location>
        <begin position="239"/>
        <end position="334"/>
    </location>
</feature>
<reference evidence="2 3" key="1">
    <citation type="journal article" date="2012" name="Genome Biol.">
        <title>Genome and low-iron response of an oceanic diatom adapted to chronic iron limitation.</title>
        <authorList>
            <person name="Lommer M."/>
            <person name="Specht M."/>
            <person name="Roy A.S."/>
            <person name="Kraemer L."/>
            <person name="Andreson R."/>
            <person name="Gutowska M.A."/>
            <person name="Wolf J."/>
            <person name="Bergner S.V."/>
            <person name="Schilhabel M.B."/>
            <person name="Klostermeier U.C."/>
            <person name="Beiko R.G."/>
            <person name="Rosenstiel P."/>
            <person name="Hippler M."/>
            <person name="Laroche J."/>
        </authorList>
    </citation>
    <scope>NUCLEOTIDE SEQUENCE [LARGE SCALE GENOMIC DNA]</scope>
    <source>
        <strain evidence="2 3">CCMP1005</strain>
    </source>
</reference>
<protein>
    <submittedName>
        <fullName evidence="2">Uncharacterized protein</fullName>
    </submittedName>
</protein>
<feature type="region of interest" description="Disordered" evidence="1">
    <location>
        <begin position="430"/>
        <end position="472"/>
    </location>
</feature>
<feature type="compositionally biased region" description="Basic and acidic residues" evidence="1">
    <location>
        <begin position="433"/>
        <end position="461"/>
    </location>
</feature>
<dbReference type="AlphaFoldDB" id="K0T0L9"/>
<name>K0T0L9_THAOC</name>
<organism evidence="2 3">
    <name type="scientific">Thalassiosira oceanica</name>
    <name type="common">Marine diatom</name>
    <dbReference type="NCBI Taxonomy" id="159749"/>
    <lineage>
        <taxon>Eukaryota</taxon>
        <taxon>Sar</taxon>
        <taxon>Stramenopiles</taxon>
        <taxon>Ochrophyta</taxon>
        <taxon>Bacillariophyta</taxon>
        <taxon>Coscinodiscophyceae</taxon>
        <taxon>Thalassiosirophycidae</taxon>
        <taxon>Thalassiosirales</taxon>
        <taxon>Thalassiosiraceae</taxon>
        <taxon>Thalassiosira</taxon>
    </lineage>
</organism>
<accession>K0T0L9</accession>
<evidence type="ECO:0000256" key="1">
    <source>
        <dbReference type="SAM" id="MobiDB-lite"/>
    </source>
</evidence>
<dbReference type="Proteomes" id="UP000266841">
    <property type="component" value="Unassembled WGS sequence"/>
</dbReference>
<evidence type="ECO:0000313" key="3">
    <source>
        <dbReference type="Proteomes" id="UP000266841"/>
    </source>
</evidence>
<keyword evidence="3" id="KW-1185">Reference proteome</keyword>
<dbReference type="EMBL" id="AGNL01008155">
    <property type="protein sequence ID" value="EJK70704.1"/>
    <property type="molecule type" value="Genomic_DNA"/>
</dbReference>
<feature type="non-terminal residue" evidence="2">
    <location>
        <position position="588"/>
    </location>
</feature>
<dbReference type="OrthoDB" id="40702at2759"/>
<sequence length="588" mass="62777">MSDEIHGVPEGTSCAYGGAIEAGRVRDSSLKACPVVYHSCAPVSINGTVPRNDIDECDTADFEEKLNWPMKSTQGLYEHSTYFYKGDPGEYSSDTSQLMMTGAPLDCPSNQYCNPDEFMEVKTVVPEGAGYVSLEGTCATMVTMEVEPFELGKLPSTPKTGGSVEEEVESATGGYFDQDDPCSPCEIAVPCFSVELCQLRDPMSGEWSGLAAPCNDGAELCEGCFADSPCHGFNSGADNSPATADEVASGEGIGGTVPDTNASTEDEESGAEQATTSESDAGIKIPDIAADLSSEKGQENDYDPDSVSESNPSSSTNAGKTQLRRGPAPCGDSSCSELIPDGGAGVGGPILAVGHPHTHFRPELAPALPHQQVPSVPPDRDHQILYQERPPLVHRLGRVRDDPRSLPVAPLARQQPPHVDAVVRLLVQRPPVRRADEPKPPVKERRTGRAVHDHSRRETLLRRRRARQERRLDEDGEAGLLESVPVLVGVGRGAAEYRGRVRGEEEARIQVPLLRVGPVQPQLGERPDFAADGIVIAAAVPLGLPAAAAAVQDPEDEARVPELLGEPPVHRQEVGRVARAVHGEDRPL</sequence>
<comment type="caution">
    <text evidence="2">The sequence shown here is derived from an EMBL/GenBank/DDBJ whole genome shotgun (WGS) entry which is preliminary data.</text>
</comment>